<keyword evidence="2" id="KW-1133">Transmembrane helix</keyword>
<reference evidence="3 4" key="1">
    <citation type="submission" date="2017-06" db="EMBL/GenBank/DDBJ databases">
        <authorList>
            <person name="Kim H.J."/>
            <person name="Triplett B.A."/>
        </authorList>
    </citation>
    <scope>NUCLEOTIDE SEQUENCE [LARGE SCALE GENOMIC DNA]</scope>
    <source>
        <strain evidence="3 4">DSM 45207</strain>
    </source>
</reference>
<evidence type="ECO:0000313" key="4">
    <source>
        <dbReference type="Proteomes" id="UP000198348"/>
    </source>
</evidence>
<evidence type="ECO:0000313" key="3">
    <source>
        <dbReference type="EMBL" id="SNR45003.1"/>
    </source>
</evidence>
<dbReference type="EMBL" id="FZNW01000006">
    <property type="protein sequence ID" value="SNR45003.1"/>
    <property type="molecule type" value="Genomic_DNA"/>
</dbReference>
<dbReference type="SUPFAM" id="SSF48452">
    <property type="entry name" value="TPR-like"/>
    <property type="match status" value="1"/>
</dbReference>
<accession>A0A238WFE3</accession>
<name>A0A238WFE3_9PSEU</name>
<feature type="transmembrane region" description="Helical" evidence="2">
    <location>
        <begin position="6"/>
        <end position="25"/>
    </location>
</feature>
<gene>
    <name evidence="3" type="ORF">SAMN06265360_10696</name>
</gene>
<feature type="transmembrane region" description="Helical" evidence="2">
    <location>
        <begin position="37"/>
        <end position="60"/>
    </location>
</feature>
<protein>
    <submittedName>
        <fullName evidence="3">Uncharacterized protein</fullName>
    </submittedName>
</protein>
<keyword evidence="1" id="KW-0802">TPR repeat</keyword>
<dbReference type="InterPro" id="IPR019734">
    <property type="entry name" value="TPR_rpt"/>
</dbReference>
<dbReference type="InterPro" id="IPR011990">
    <property type="entry name" value="TPR-like_helical_dom_sf"/>
</dbReference>
<sequence>MRNTNLLMAAVLTAAMGLYIVLLAGRAVELLRTGETAAVLLGVGVALLPLLGIWVVVGTWRSGLRIQRLARTLRAEGALPDTSGLPRRPSGRVDRDAADGWFQQRRAELESDPQDWRRWYRLAYAYDVAGDRRRARETMRRAIELEERSQ</sequence>
<feature type="repeat" description="TPR" evidence="1">
    <location>
        <begin position="116"/>
        <end position="149"/>
    </location>
</feature>
<evidence type="ECO:0000256" key="1">
    <source>
        <dbReference type="PROSITE-ProRule" id="PRU00339"/>
    </source>
</evidence>
<keyword evidence="2" id="KW-0812">Transmembrane</keyword>
<evidence type="ECO:0000256" key="2">
    <source>
        <dbReference type="SAM" id="Phobius"/>
    </source>
</evidence>
<keyword evidence="2" id="KW-0472">Membrane</keyword>
<dbReference type="PROSITE" id="PS50005">
    <property type="entry name" value="TPR"/>
    <property type="match status" value="1"/>
</dbReference>
<dbReference type="Proteomes" id="UP000198348">
    <property type="component" value="Unassembled WGS sequence"/>
</dbReference>
<proteinExistence type="predicted"/>
<dbReference type="AlphaFoldDB" id="A0A238WFE3"/>
<organism evidence="3 4">
    <name type="scientific">Haloechinothrix alba</name>
    <dbReference type="NCBI Taxonomy" id="664784"/>
    <lineage>
        <taxon>Bacteria</taxon>
        <taxon>Bacillati</taxon>
        <taxon>Actinomycetota</taxon>
        <taxon>Actinomycetes</taxon>
        <taxon>Pseudonocardiales</taxon>
        <taxon>Pseudonocardiaceae</taxon>
        <taxon>Haloechinothrix</taxon>
    </lineage>
</organism>
<dbReference type="Gene3D" id="1.25.40.10">
    <property type="entry name" value="Tetratricopeptide repeat domain"/>
    <property type="match status" value="1"/>
</dbReference>
<keyword evidence="4" id="KW-1185">Reference proteome</keyword>